<proteinExistence type="predicted"/>
<reference evidence="2 3" key="1">
    <citation type="submission" date="2023-08" db="EMBL/GenBank/DDBJ databases">
        <title>Genome sequence of Thermaerobacter compostii strain Ins1, a spore-forming filamentous bacterium isolated from a deep geothermal reservoir.</title>
        <authorList>
            <person name="Bregnard D."/>
            <person name="Gonzalez D."/>
            <person name="Junier P."/>
        </authorList>
    </citation>
    <scope>NUCLEOTIDE SEQUENCE [LARGE SCALE GENOMIC DNA]</scope>
    <source>
        <strain evidence="2 3">Ins1</strain>
    </source>
</reference>
<gene>
    <name evidence="2" type="ORF">Q5761_04915</name>
</gene>
<organism evidence="2 3">
    <name type="scientific">Thermaerobacter composti</name>
    <dbReference type="NCBI Taxonomy" id="554949"/>
    <lineage>
        <taxon>Bacteria</taxon>
        <taxon>Bacillati</taxon>
        <taxon>Bacillota</taxon>
        <taxon>Clostridia</taxon>
        <taxon>Eubacteriales</taxon>
        <taxon>Clostridiales Family XVII. Incertae Sedis</taxon>
        <taxon>Thermaerobacter</taxon>
    </lineage>
</organism>
<sequence length="165" mass="17179">MSVGGVDGPHLLQSATAAHRLQRLGAETVRGEEQAQRFAALLGEARRQQRVGDLTAASPGGRTGRRAGNDPGQGEEGAEVPPSGRDRRGHRRGGSHPDPEDPRGRRRRQPPPPRGGGRTGPAGETGSPAPGRTPASGPDPRGGWAGSRLVPEGIALKGQRLDRTV</sequence>
<evidence type="ECO:0000313" key="3">
    <source>
        <dbReference type="Proteomes" id="UP001304683"/>
    </source>
</evidence>
<accession>A0ABZ0QSE2</accession>
<feature type="region of interest" description="Disordered" evidence="1">
    <location>
        <begin position="40"/>
        <end position="165"/>
    </location>
</feature>
<name>A0ABZ0QSE2_9FIRM</name>
<evidence type="ECO:0000256" key="1">
    <source>
        <dbReference type="SAM" id="MobiDB-lite"/>
    </source>
</evidence>
<dbReference type="RefSeq" id="WP_318751404.1">
    <property type="nucleotide sequence ID" value="NZ_CP132508.1"/>
</dbReference>
<protein>
    <submittedName>
        <fullName evidence="2">Uncharacterized protein</fullName>
    </submittedName>
</protein>
<dbReference type="Proteomes" id="UP001304683">
    <property type="component" value="Chromosome"/>
</dbReference>
<evidence type="ECO:0000313" key="2">
    <source>
        <dbReference type="EMBL" id="WPD19988.1"/>
    </source>
</evidence>
<dbReference type="EMBL" id="CP132508">
    <property type="protein sequence ID" value="WPD19988.1"/>
    <property type="molecule type" value="Genomic_DNA"/>
</dbReference>
<keyword evidence="3" id="KW-1185">Reference proteome</keyword>